<dbReference type="InterPro" id="IPR016166">
    <property type="entry name" value="FAD-bd_PCMH"/>
</dbReference>
<reference evidence="8" key="1">
    <citation type="submission" date="2023-06" db="EMBL/GenBank/DDBJ databases">
        <title>Genome-scale phylogeny and comparative genomics of the fungal order Sordariales.</title>
        <authorList>
            <consortium name="Lawrence Berkeley National Laboratory"/>
            <person name="Hensen N."/>
            <person name="Bonometti L."/>
            <person name="Westerberg I."/>
            <person name="Brannstrom I.O."/>
            <person name="Guillou S."/>
            <person name="Cros-Aarteil S."/>
            <person name="Calhoun S."/>
            <person name="Haridas S."/>
            <person name="Kuo A."/>
            <person name="Mondo S."/>
            <person name="Pangilinan J."/>
            <person name="Riley R."/>
            <person name="LaButti K."/>
            <person name="Andreopoulos B."/>
            <person name="Lipzen A."/>
            <person name="Chen C."/>
            <person name="Yanf M."/>
            <person name="Daum C."/>
            <person name="Ng V."/>
            <person name="Clum A."/>
            <person name="Steindorff A."/>
            <person name="Ohm R."/>
            <person name="Martin F."/>
            <person name="Silar P."/>
            <person name="Natvig D."/>
            <person name="Lalanne C."/>
            <person name="Gautier V."/>
            <person name="Ament-velasquez S.L."/>
            <person name="Kruys A."/>
            <person name="Hutchinson M.I."/>
            <person name="Powell A.J."/>
            <person name="Barry K."/>
            <person name="Miller A.N."/>
            <person name="Grigoriev I.V."/>
            <person name="Debuchy R."/>
            <person name="Gladieux P."/>
            <person name="Thoren M.H."/>
            <person name="Johannesson H."/>
        </authorList>
    </citation>
    <scope>NUCLEOTIDE SEQUENCE</scope>
    <source>
        <strain evidence="8">SMH3187-1</strain>
    </source>
</reference>
<keyword evidence="9" id="KW-1185">Reference proteome</keyword>
<dbReference type="PROSITE" id="PS51387">
    <property type="entry name" value="FAD_PCMH"/>
    <property type="match status" value="1"/>
</dbReference>
<dbReference type="PANTHER" id="PTHR42973">
    <property type="entry name" value="BINDING OXIDOREDUCTASE, PUTATIVE (AFU_ORTHOLOGUE AFUA_1G17690)-RELATED"/>
    <property type="match status" value="1"/>
</dbReference>
<evidence type="ECO:0000256" key="5">
    <source>
        <dbReference type="ARBA" id="ARBA00023002"/>
    </source>
</evidence>
<evidence type="ECO:0000256" key="1">
    <source>
        <dbReference type="ARBA" id="ARBA00001974"/>
    </source>
</evidence>
<evidence type="ECO:0000256" key="6">
    <source>
        <dbReference type="SAM" id="SignalP"/>
    </source>
</evidence>
<comment type="cofactor">
    <cofactor evidence="1">
        <name>FAD</name>
        <dbReference type="ChEBI" id="CHEBI:57692"/>
    </cofactor>
</comment>
<dbReference type="Pfam" id="PF01565">
    <property type="entry name" value="FAD_binding_4"/>
    <property type="match status" value="1"/>
</dbReference>
<evidence type="ECO:0000256" key="4">
    <source>
        <dbReference type="ARBA" id="ARBA00022827"/>
    </source>
</evidence>
<name>A0AA40FBW4_9PEZI</name>
<keyword evidence="4" id="KW-0274">FAD</keyword>
<dbReference type="GO" id="GO:0016491">
    <property type="term" value="F:oxidoreductase activity"/>
    <property type="evidence" value="ECO:0007669"/>
    <property type="project" value="UniProtKB-KW"/>
</dbReference>
<keyword evidence="5" id="KW-0560">Oxidoreductase</keyword>
<sequence>MLPLVSALALLGVATASAIDKAAALSECLSAAQVPVDAADSADYKLDASPYNLRLAYTPISIVVPTTPKHVQDAVACAAKIGVKTNAKCGGHSYGSFGLGGEDGHLVIELDRYNQVVLDNVTGIARVQGGARLGHVASELWDQGKRALSHGTCPGVGVGGHVVHGGYGVSSHTKGLALDWLIGATVVLANSTIVNCSESENADLFWAIRGAGSSMGVVTEFRFDTFPAPETLTYYVAALKWGTAERMMAGFKIVQEFAQDMPKELNMRLFMTPRFINLEGLYYGDKASFKAIFDPLVAKTNATVQLTQQGGWLDQIKHFGGGLSLDQGHPYDFHETFNSASLYTNALNETQISNFANYWFQYAKSNKRDWYVHIDVHGGKNSAVSSKAADSTAYAHRDYLFMYLFYDRVDKGVFPASGFSHVQNYVQNITDGLSSSQWGRYLNYPDPSLNQATAQEDYFGSNLAKLKSIKKAVDPQDLFYYPQGIQA</sequence>
<feature type="signal peptide" evidence="6">
    <location>
        <begin position="1"/>
        <end position="18"/>
    </location>
</feature>
<keyword evidence="3" id="KW-0285">Flavoprotein</keyword>
<organism evidence="8 9">
    <name type="scientific">Schizothecium vesticola</name>
    <dbReference type="NCBI Taxonomy" id="314040"/>
    <lineage>
        <taxon>Eukaryota</taxon>
        <taxon>Fungi</taxon>
        <taxon>Dikarya</taxon>
        <taxon>Ascomycota</taxon>
        <taxon>Pezizomycotina</taxon>
        <taxon>Sordariomycetes</taxon>
        <taxon>Sordariomycetidae</taxon>
        <taxon>Sordariales</taxon>
        <taxon>Schizotheciaceae</taxon>
        <taxon>Schizothecium</taxon>
    </lineage>
</organism>
<dbReference type="AlphaFoldDB" id="A0AA40FBW4"/>
<comment type="similarity">
    <text evidence="2">Belongs to the oxygen-dependent FAD-linked oxidoreductase family.</text>
</comment>
<dbReference type="SUPFAM" id="SSF56176">
    <property type="entry name" value="FAD-binding/transporter-associated domain-like"/>
    <property type="match status" value="1"/>
</dbReference>
<dbReference type="InterPro" id="IPR006094">
    <property type="entry name" value="Oxid_FAD_bind_N"/>
</dbReference>
<keyword evidence="6" id="KW-0732">Signal</keyword>
<comment type="caution">
    <text evidence="8">The sequence shown here is derived from an EMBL/GenBank/DDBJ whole genome shotgun (WGS) entry which is preliminary data.</text>
</comment>
<evidence type="ECO:0000256" key="2">
    <source>
        <dbReference type="ARBA" id="ARBA00005466"/>
    </source>
</evidence>
<proteinExistence type="inferred from homology"/>
<dbReference type="InterPro" id="IPR012951">
    <property type="entry name" value="BBE"/>
</dbReference>
<dbReference type="Proteomes" id="UP001172155">
    <property type="component" value="Unassembled WGS sequence"/>
</dbReference>
<dbReference type="Pfam" id="PF08031">
    <property type="entry name" value="BBE"/>
    <property type="match status" value="1"/>
</dbReference>
<evidence type="ECO:0000256" key="3">
    <source>
        <dbReference type="ARBA" id="ARBA00022630"/>
    </source>
</evidence>
<protein>
    <recommendedName>
        <fullName evidence="7">FAD-binding PCMH-type domain-containing protein</fullName>
    </recommendedName>
</protein>
<feature type="domain" description="FAD-binding PCMH-type" evidence="7">
    <location>
        <begin position="55"/>
        <end position="228"/>
    </location>
</feature>
<dbReference type="Gene3D" id="3.30.465.10">
    <property type="match status" value="1"/>
</dbReference>
<evidence type="ECO:0000313" key="9">
    <source>
        <dbReference type="Proteomes" id="UP001172155"/>
    </source>
</evidence>
<evidence type="ECO:0000259" key="7">
    <source>
        <dbReference type="PROSITE" id="PS51387"/>
    </source>
</evidence>
<dbReference type="InterPro" id="IPR050416">
    <property type="entry name" value="FAD-linked_Oxidoreductase"/>
</dbReference>
<feature type="chain" id="PRO_5041255187" description="FAD-binding PCMH-type domain-containing protein" evidence="6">
    <location>
        <begin position="19"/>
        <end position="487"/>
    </location>
</feature>
<dbReference type="InterPro" id="IPR016169">
    <property type="entry name" value="FAD-bd_PCMH_sub2"/>
</dbReference>
<dbReference type="PANTHER" id="PTHR42973:SF39">
    <property type="entry name" value="FAD-BINDING PCMH-TYPE DOMAIN-CONTAINING PROTEIN"/>
    <property type="match status" value="1"/>
</dbReference>
<gene>
    <name evidence="8" type="ORF">B0T18DRAFT_315258</name>
</gene>
<dbReference type="Gene3D" id="3.40.462.20">
    <property type="match status" value="1"/>
</dbReference>
<dbReference type="InterPro" id="IPR036318">
    <property type="entry name" value="FAD-bd_PCMH-like_sf"/>
</dbReference>
<dbReference type="GO" id="GO:0071949">
    <property type="term" value="F:FAD binding"/>
    <property type="evidence" value="ECO:0007669"/>
    <property type="project" value="InterPro"/>
</dbReference>
<dbReference type="EMBL" id="JAUKUD010000001">
    <property type="protein sequence ID" value="KAK0754871.1"/>
    <property type="molecule type" value="Genomic_DNA"/>
</dbReference>
<accession>A0AA40FBW4</accession>
<evidence type="ECO:0000313" key="8">
    <source>
        <dbReference type="EMBL" id="KAK0754871.1"/>
    </source>
</evidence>